<evidence type="ECO:0000313" key="2">
    <source>
        <dbReference type="Proteomes" id="UP000008311"/>
    </source>
</evidence>
<proteinExistence type="predicted"/>
<sequence>MLFSWALSVEDELQLGPHALFQPPFISLGMSVVGAPPPRLTYRRGKAAAYST</sequence>
<dbReference type="InParanoid" id="B9RPW9"/>
<accession>B9RPW9</accession>
<dbReference type="Proteomes" id="UP000008311">
    <property type="component" value="Unassembled WGS sequence"/>
</dbReference>
<protein>
    <submittedName>
        <fullName evidence="1">Uncharacterized protein</fullName>
    </submittedName>
</protein>
<dbReference type="AlphaFoldDB" id="B9RPW9"/>
<organism evidence="1 2">
    <name type="scientific">Ricinus communis</name>
    <name type="common">Castor bean</name>
    <dbReference type="NCBI Taxonomy" id="3988"/>
    <lineage>
        <taxon>Eukaryota</taxon>
        <taxon>Viridiplantae</taxon>
        <taxon>Streptophyta</taxon>
        <taxon>Embryophyta</taxon>
        <taxon>Tracheophyta</taxon>
        <taxon>Spermatophyta</taxon>
        <taxon>Magnoliopsida</taxon>
        <taxon>eudicotyledons</taxon>
        <taxon>Gunneridae</taxon>
        <taxon>Pentapetalae</taxon>
        <taxon>rosids</taxon>
        <taxon>fabids</taxon>
        <taxon>Malpighiales</taxon>
        <taxon>Euphorbiaceae</taxon>
        <taxon>Acalyphoideae</taxon>
        <taxon>Acalypheae</taxon>
        <taxon>Ricinus</taxon>
    </lineage>
</organism>
<reference evidence="2" key="1">
    <citation type="journal article" date="2010" name="Nat. Biotechnol.">
        <title>Draft genome sequence of the oilseed species Ricinus communis.</title>
        <authorList>
            <person name="Chan A.P."/>
            <person name="Crabtree J."/>
            <person name="Zhao Q."/>
            <person name="Lorenzi H."/>
            <person name="Orvis J."/>
            <person name="Puiu D."/>
            <person name="Melake-Berhan A."/>
            <person name="Jones K.M."/>
            <person name="Redman J."/>
            <person name="Chen G."/>
            <person name="Cahoon E.B."/>
            <person name="Gedil M."/>
            <person name="Stanke M."/>
            <person name="Haas B.J."/>
            <person name="Wortman J.R."/>
            <person name="Fraser-Liggett C.M."/>
            <person name="Ravel J."/>
            <person name="Rabinowicz P.D."/>
        </authorList>
    </citation>
    <scope>NUCLEOTIDE SEQUENCE [LARGE SCALE GENOMIC DNA]</scope>
    <source>
        <strain evidence="2">cv. Hale</strain>
    </source>
</reference>
<gene>
    <name evidence="1" type="ORF">RCOM_1543210</name>
</gene>
<evidence type="ECO:0000313" key="1">
    <source>
        <dbReference type="EMBL" id="EEF46627.1"/>
    </source>
</evidence>
<keyword evidence="2" id="KW-1185">Reference proteome</keyword>
<name>B9RPW9_RICCO</name>
<dbReference type="EMBL" id="EQ973797">
    <property type="protein sequence ID" value="EEF46627.1"/>
    <property type="molecule type" value="Genomic_DNA"/>
</dbReference>